<evidence type="ECO:0000313" key="2">
    <source>
        <dbReference type="Proteomes" id="UP000017127"/>
    </source>
</evidence>
<dbReference type="OrthoDB" id="9429584at2"/>
<reference evidence="1 2" key="1">
    <citation type="journal article" date="2013" name="Front. Microbiol.">
        <title>Comparative genomic analyses of the cyanobacterium, Lyngbya aestuarii BL J, a powerful hydrogen producer.</title>
        <authorList>
            <person name="Kothari A."/>
            <person name="Vaughn M."/>
            <person name="Garcia-Pichel F."/>
        </authorList>
    </citation>
    <scope>NUCLEOTIDE SEQUENCE [LARGE SCALE GENOMIC DNA]</scope>
    <source>
        <strain evidence="1 2">BL J</strain>
    </source>
</reference>
<name>U7QKM6_9CYAN</name>
<dbReference type="EMBL" id="AUZM01000019">
    <property type="protein sequence ID" value="ERT07665.1"/>
    <property type="molecule type" value="Genomic_DNA"/>
</dbReference>
<organism evidence="1 2">
    <name type="scientific">Lyngbya aestuarii BL J</name>
    <dbReference type="NCBI Taxonomy" id="1348334"/>
    <lineage>
        <taxon>Bacteria</taxon>
        <taxon>Bacillati</taxon>
        <taxon>Cyanobacteriota</taxon>
        <taxon>Cyanophyceae</taxon>
        <taxon>Oscillatoriophycideae</taxon>
        <taxon>Oscillatoriales</taxon>
        <taxon>Microcoleaceae</taxon>
        <taxon>Lyngbya</taxon>
    </lineage>
</organism>
<sequence>MSQGLIPNFPNVSLVAFYGNKSPEFTRLILELQQQLSNLLPGVFECYPLESIHATLLGCEGVKTEQGILSQWFLERREESRIVDFHGFLNFIQNCSQLPINIRFGGYEFSVDYGFNSGSKHPYERSFCFQNNIAVLIGWPIKMETIMMNIDHLRRSAETYNLLHKYHGNPDNIDNDCYLRIGLLNSTISVEKRQEVEQKIQEHLRMRSPLELALSLENISFVQYNDYTLPLATTQVIPLKEATPEKLEQLYPILNKNNT</sequence>
<protein>
    <recommendedName>
        <fullName evidence="3">2'-5' RNA ligase superfamily protein</fullName>
    </recommendedName>
</protein>
<evidence type="ECO:0008006" key="3">
    <source>
        <dbReference type="Google" id="ProtNLM"/>
    </source>
</evidence>
<keyword evidence="2" id="KW-1185">Reference proteome</keyword>
<gene>
    <name evidence="1" type="ORF">M595_2395</name>
</gene>
<evidence type="ECO:0000313" key="1">
    <source>
        <dbReference type="EMBL" id="ERT07665.1"/>
    </source>
</evidence>
<dbReference type="Proteomes" id="UP000017127">
    <property type="component" value="Unassembled WGS sequence"/>
</dbReference>
<proteinExistence type="predicted"/>
<dbReference type="AlphaFoldDB" id="U7QKM6"/>
<accession>U7QKM6</accession>
<comment type="caution">
    <text evidence="1">The sequence shown here is derived from an EMBL/GenBank/DDBJ whole genome shotgun (WGS) entry which is preliminary data.</text>
</comment>